<protein>
    <submittedName>
        <fullName evidence="1">Uncharacterized protein</fullName>
    </submittedName>
</protein>
<accession>A0ACB7ZNH1</accession>
<comment type="caution">
    <text evidence="1">The sequence shown here is derived from an EMBL/GenBank/DDBJ whole genome shotgun (WGS) entry which is preliminary data.</text>
</comment>
<organism evidence="1 2">
    <name type="scientific">Vaccinium darrowii</name>
    <dbReference type="NCBI Taxonomy" id="229202"/>
    <lineage>
        <taxon>Eukaryota</taxon>
        <taxon>Viridiplantae</taxon>
        <taxon>Streptophyta</taxon>
        <taxon>Embryophyta</taxon>
        <taxon>Tracheophyta</taxon>
        <taxon>Spermatophyta</taxon>
        <taxon>Magnoliopsida</taxon>
        <taxon>eudicotyledons</taxon>
        <taxon>Gunneridae</taxon>
        <taxon>Pentapetalae</taxon>
        <taxon>asterids</taxon>
        <taxon>Ericales</taxon>
        <taxon>Ericaceae</taxon>
        <taxon>Vaccinioideae</taxon>
        <taxon>Vaccinieae</taxon>
        <taxon>Vaccinium</taxon>
    </lineage>
</organism>
<name>A0ACB7ZNH1_9ERIC</name>
<reference evidence="1 2" key="1">
    <citation type="journal article" date="2021" name="Hortic Res">
        <title>High-quality reference genome and annotation aids understanding of berry development for evergreen blueberry (Vaccinium darrowii).</title>
        <authorList>
            <person name="Yu J."/>
            <person name="Hulse-Kemp A.M."/>
            <person name="Babiker E."/>
            <person name="Staton M."/>
        </authorList>
    </citation>
    <scope>NUCLEOTIDE SEQUENCE [LARGE SCALE GENOMIC DNA]</scope>
    <source>
        <strain evidence="2">cv. NJ 8807/NJ 8810</strain>
        <tissue evidence="1">Young leaf</tissue>
    </source>
</reference>
<gene>
    <name evidence="1" type="ORF">Vadar_033464</name>
</gene>
<proteinExistence type="predicted"/>
<dbReference type="EMBL" id="CM037159">
    <property type="protein sequence ID" value="KAH7867442.1"/>
    <property type="molecule type" value="Genomic_DNA"/>
</dbReference>
<evidence type="ECO:0000313" key="2">
    <source>
        <dbReference type="Proteomes" id="UP000828048"/>
    </source>
</evidence>
<dbReference type="Proteomes" id="UP000828048">
    <property type="component" value="Chromosome 9"/>
</dbReference>
<keyword evidence="2" id="KW-1185">Reference proteome</keyword>
<evidence type="ECO:0000313" key="1">
    <source>
        <dbReference type="EMBL" id="KAH7867442.1"/>
    </source>
</evidence>
<sequence>MKAFISHRKVISCTTPVSLIWNRFHCSQTSNQNNDTTVQQITTILKQKNWKFLLDSSHVAQTLNPDVIRSVLHQYKSIDSKRLLSFFNWSTSQMGTPQNLSSFSILAIVLCNSNQFAHAHVVLEKMIETRSPDPLVVDSIFSCYRDCEVSARNQEVLNILINVYKRRGKLDEAASVLVAAKNGKFLPSLVCLNTLLKDLLKCGKMDLFWRVFDAMVEARIKLDAYSYANLIRAHCKVGNVEEGKRVFLEMEEKGCSPNLFTYNVIIAGLCKAGLVDEALELKKSMIEKGLAPDGYTYSTLIDGFCKQKRSKEAKSLLEEMPNAGLNADQFAYTALMDGFMKEGDMEEAFRIKDEMVSSGIKLNRKTYNVIVNGLCMVGQTEKAKDLLSEMIAAEVNPDIETYTTLIKGYNREQKLDNVSELLVEMKERNLQPSLYKQEKDTTVEQITTVLKHNNWQFLLESSHLSQTLNPDVVRSVLHQNKSIDSKRLLSFFNWSTNQMVTPQNLSSFSILAVMLCNSNQFGHAQAVLEKMIETPSPVSLIVGSIVISCRHLEVCRSNHKVLDILIRVYKKKGKFNKAASVLIDAKNCDFLPSLACVNTLLKDLLKFSKMDLFWKVFDAMVEARFKLDVHSYKYLINAHFTVGNVEEGKRVFLEMEEKGCIPDIFTYNVTIGGLCKAGLVDEAVELKQSMIEKGLAPDGYTYSMLIDGFCKQKRSKEAKSLLGEMPNVDLNAYQVAYTALMDGFMKEGDIEEAFRIKDEMVSRGIKLNYITYNAIINGLCKVGQTEKAKDLMCETIAAEVNPEMKTYITLIDGYSREQKLDKAYELLVEMNERNLQPSLYLCSMKKGMPYYHELCRIFGYMPATEVHAHPSNKAPSSTGSSDPEFQFKDEVEVESTEDSKAKPKAKGKKRDSIALNQFAENGRRGAKVMEMKPHNSHSGYSGVTGNMSIGEAGLGPLAAGMKDCQAVLNATEDLDGDSYF</sequence>